<proteinExistence type="predicted"/>
<gene>
    <name evidence="2" type="ORF">OCTVUL_1B013439</name>
</gene>
<name>A0AA36B8Y9_OCTVU</name>
<feature type="domain" description="PiggyBac transposable element-derived protein" evidence="1">
    <location>
        <begin position="1"/>
        <end position="83"/>
    </location>
</feature>
<keyword evidence="3" id="KW-1185">Reference proteome</keyword>
<reference evidence="2" key="1">
    <citation type="submission" date="2023-08" db="EMBL/GenBank/DDBJ databases">
        <authorList>
            <person name="Alioto T."/>
            <person name="Alioto T."/>
            <person name="Gomez Garrido J."/>
        </authorList>
    </citation>
    <scope>NUCLEOTIDE SEQUENCE</scope>
</reference>
<evidence type="ECO:0000259" key="1">
    <source>
        <dbReference type="Pfam" id="PF13843"/>
    </source>
</evidence>
<accession>A0AA36B8Y9</accession>
<dbReference type="PANTHER" id="PTHR46599">
    <property type="entry name" value="PIGGYBAC TRANSPOSABLE ELEMENT-DERIVED PROTEIN 4"/>
    <property type="match status" value="1"/>
</dbReference>
<evidence type="ECO:0000313" key="2">
    <source>
        <dbReference type="EMBL" id="CAI9729237.1"/>
    </source>
</evidence>
<dbReference type="AlphaFoldDB" id="A0AA36B8Y9"/>
<dbReference type="Pfam" id="PF13843">
    <property type="entry name" value="DDE_Tnp_1_7"/>
    <property type="match status" value="1"/>
</dbReference>
<dbReference type="PANTHER" id="PTHR46599:SF6">
    <property type="entry name" value="DUAL SPECIFICITY PHOSPHATASE 26"/>
    <property type="match status" value="1"/>
</dbReference>
<evidence type="ECO:0000313" key="3">
    <source>
        <dbReference type="Proteomes" id="UP001162480"/>
    </source>
</evidence>
<organism evidence="2 3">
    <name type="scientific">Octopus vulgaris</name>
    <name type="common">Common octopus</name>
    <dbReference type="NCBI Taxonomy" id="6645"/>
    <lineage>
        <taxon>Eukaryota</taxon>
        <taxon>Metazoa</taxon>
        <taxon>Spiralia</taxon>
        <taxon>Lophotrochozoa</taxon>
        <taxon>Mollusca</taxon>
        <taxon>Cephalopoda</taxon>
        <taxon>Coleoidea</taxon>
        <taxon>Octopodiformes</taxon>
        <taxon>Octopoda</taxon>
        <taxon>Incirrata</taxon>
        <taxon>Octopodidae</taxon>
        <taxon>Octopus</taxon>
    </lineage>
</organism>
<dbReference type="Proteomes" id="UP001162480">
    <property type="component" value="Chromosome 10"/>
</dbReference>
<sequence length="88" mass="10027">MQIYTGKDPVKMKEINQGSRVVEDLVKELENAGRNIPCGNFFTIPELTRKLLSKKTTLVRTIRKNRVEIPSAFTNGKEREINSAIFGF</sequence>
<protein>
    <recommendedName>
        <fullName evidence="1">PiggyBac transposable element-derived protein domain-containing protein</fullName>
    </recommendedName>
</protein>
<dbReference type="EMBL" id="OX597823">
    <property type="protein sequence ID" value="CAI9729237.1"/>
    <property type="molecule type" value="Genomic_DNA"/>
</dbReference>
<dbReference type="InterPro" id="IPR029526">
    <property type="entry name" value="PGBD"/>
</dbReference>